<comment type="subunit">
    <text evidence="7">Homoheptamer.</text>
</comment>
<accession>A0ABU5GTG7</accession>
<keyword evidence="7" id="KW-0813">Transport</keyword>
<reference evidence="10 11" key="1">
    <citation type="submission" date="2023-12" db="EMBL/GenBank/DDBJ databases">
        <title>Denitrificimonas halotolerans sp. nov.,a novel species isolated from landfill leachate.</title>
        <authorList>
            <person name="Wang S."/>
        </authorList>
    </citation>
    <scope>NUCLEOTIDE SEQUENCE [LARGE SCALE GENOMIC DNA]</scope>
    <source>
        <strain evidence="10 11">JX-1</strain>
    </source>
</reference>
<keyword evidence="6 7" id="KW-0472">Membrane</keyword>
<dbReference type="InterPro" id="IPR011066">
    <property type="entry name" value="MscS_channel_C_sf"/>
</dbReference>
<dbReference type="Pfam" id="PF00924">
    <property type="entry name" value="MS_channel_2nd"/>
    <property type="match status" value="1"/>
</dbReference>
<evidence type="ECO:0000259" key="8">
    <source>
        <dbReference type="Pfam" id="PF00924"/>
    </source>
</evidence>
<evidence type="ECO:0000256" key="5">
    <source>
        <dbReference type="ARBA" id="ARBA00022989"/>
    </source>
</evidence>
<keyword evidence="7" id="KW-0406">Ion transport</keyword>
<dbReference type="PROSITE" id="PS01246">
    <property type="entry name" value="UPF0003"/>
    <property type="match status" value="1"/>
</dbReference>
<dbReference type="RefSeq" id="WP_321553736.1">
    <property type="nucleotide sequence ID" value="NZ_JAXIVU010000011.1"/>
</dbReference>
<dbReference type="SUPFAM" id="SSF82689">
    <property type="entry name" value="Mechanosensitive channel protein MscS (YggB), C-terminal domain"/>
    <property type="match status" value="1"/>
</dbReference>
<comment type="subcellular location">
    <subcellularLocation>
        <location evidence="7">Cell inner membrane</location>
        <topology evidence="7">Multi-pass membrane protein</topology>
    </subcellularLocation>
    <subcellularLocation>
        <location evidence="1">Cell membrane</location>
        <topology evidence="1">Multi-pass membrane protein</topology>
    </subcellularLocation>
</comment>
<evidence type="ECO:0000256" key="4">
    <source>
        <dbReference type="ARBA" id="ARBA00022692"/>
    </source>
</evidence>
<feature type="transmembrane region" description="Helical" evidence="7">
    <location>
        <begin position="24"/>
        <end position="42"/>
    </location>
</feature>
<comment type="function">
    <text evidence="7">Mechanosensitive channel that participates in the regulation of osmotic pressure changes within the cell, opening in response to stretch forces in the membrane lipid bilayer, without the need for other proteins. Contributes to normal resistance to hypoosmotic shock. Forms an ion channel of 1.0 nanosiemens conductance with a slight preference for anions.</text>
</comment>
<dbReference type="Gene3D" id="3.30.70.100">
    <property type="match status" value="1"/>
</dbReference>
<dbReference type="InterPro" id="IPR023408">
    <property type="entry name" value="MscS_beta-dom_sf"/>
</dbReference>
<dbReference type="SUPFAM" id="SSF50182">
    <property type="entry name" value="Sm-like ribonucleoproteins"/>
    <property type="match status" value="1"/>
</dbReference>
<dbReference type="PANTHER" id="PTHR30221">
    <property type="entry name" value="SMALL-CONDUCTANCE MECHANOSENSITIVE CHANNEL"/>
    <property type="match status" value="1"/>
</dbReference>
<sequence>MQDIPIDSWLQEIQTNWLPLAVKYGGQAIFALVTLAVGWWLINRITALLVNTLQKRHADAMLTGFLGSLCNALLRILLLLSVAGMIGIETTSFIALIGAAGLAVGLALQGSLANFAGGVLILFLRPFRAGDFIEAQGISGTVESILIFHTQLRTADNKVIILPNGALSNGSIVNYSTKPTRRVDVNVSIDYNDDIKLARKVLLELAAADERVFKDPAAVVYMTSLGDNAVNMSLRMWTKSADYWGVFFDIQEQAKEAFDREGLSFPFPQRTVHVHQISEAD</sequence>
<dbReference type="InterPro" id="IPR010920">
    <property type="entry name" value="LSM_dom_sf"/>
</dbReference>
<evidence type="ECO:0000259" key="9">
    <source>
        <dbReference type="Pfam" id="PF21082"/>
    </source>
</evidence>
<organism evidence="10 11">
    <name type="scientific">Denitrificimonas halotolerans</name>
    <dbReference type="NCBI Taxonomy" id="3098930"/>
    <lineage>
        <taxon>Bacteria</taxon>
        <taxon>Pseudomonadati</taxon>
        <taxon>Pseudomonadota</taxon>
        <taxon>Gammaproteobacteria</taxon>
        <taxon>Pseudomonadales</taxon>
        <taxon>Pseudomonadaceae</taxon>
        <taxon>Denitrificimonas</taxon>
    </lineage>
</organism>
<name>A0ABU5GTG7_9GAMM</name>
<keyword evidence="4 7" id="KW-0812">Transmembrane</keyword>
<keyword evidence="3" id="KW-1003">Cell membrane</keyword>
<evidence type="ECO:0000256" key="2">
    <source>
        <dbReference type="ARBA" id="ARBA00008017"/>
    </source>
</evidence>
<evidence type="ECO:0000313" key="11">
    <source>
        <dbReference type="Proteomes" id="UP001294570"/>
    </source>
</evidence>
<proteinExistence type="inferred from homology"/>
<dbReference type="Gene3D" id="1.10.287.1260">
    <property type="match status" value="1"/>
</dbReference>
<gene>
    <name evidence="10" type="ORF">TOI97_08730</name>
</gene>
<dbReference type="InterPro" id="IPR006686">
    <property type="entry name" value="MscS_channel_CS"/>
</dbReference>
<feature type="transmembrane region" description="Helical" evidence="7">
    <location>
        <begin position="94"/>
        <end position="124"/>
    </location>
</feature>
<dbReference type="InterPro" id="IPR011014">
    <property type="entry name" value="MscS_channel_TM-2"/>
</dbReference>
<dbReference type="Gene3D" id="2.30.30.60">
    <property type="match status" value="1"/>
</dbReference>
<evidence type="ECO:0000256" key="1">
    <source>
        <dbReference type="ARBA" id="ARBA00004651"/>
    </source>
</evidence>
<comment type="caution">
    <text evidence="7">Lacks conserved residue(s) required for the propagation of feature annotation.</text>
</comment>
<dbReference type="InterPro" id="IPR006685">
    <property type="entry name" value="MscS_channel_2nd"/>
</dbReference>
<dbReference type="Proteomes" id="UP001294570">
    <property type="component" value="Unassembled WGS sequence"/>
</dbReference>
<evidence type="ECO:0000256" key="3">
    <source>
        <dbReference type="ARBA" id="ARBA00022475"/>
    </source>
</evidence>
<dbReference type="EMBL" id="JAXIVU010000011">
    <property type="protein sequence ID" value="MDY7219645.1"/>
    <property type="molecule type" value="Genomic_DNA"/>
</dbReference>
<keyword evidence="7" id="KW-0407">Ion channel</keyword>
<dbReference type="InterPro" id="IPR045275">
    <property type="entry name" value="MscS_archaea/bacteria_type"/>
</dbReference>
<feature type="transmembrane region" description="Helical" evidence="7">
    <location>
        <begin position="62"/>
        <end position="88"/>
    </location>
</feature>
<comment type="similarity">
    <text evidence="2 7">Belongs to the MscS (TC 1.A.23) family.</text>
</comment>
<keyword evidence="7" id="KW-0997">Cell inner membrane</keyword>
<dbReference type="SUPFAM" id="SSF82861">
    <property type="entry name" value="Mechanosensitive channel protein MscS (YggB), transmembrane region"/>
    <property type="match status" value="1"/>
</dbReference>
<evidence type="ECO:0000256" key="7">
    <source>
        <dbReference type="RuleBase" id="RU369025"/>
    </source>
</evidence>
<dbReference type="PANTHER" id="PTHR30221:SF1">
    <property type="entry name" value="SMALL-CONDUCTANCE MECHANOSENSITIVE CHANNEL"/>
    <property type="match status" value="1"/>
</dbReference>
<comment type="caution">
    <text evidence="10">The sequence shown here is derived from an EMBL/GenBank/DDBJ whole genome shotgun (WGS) entry which is preliminary data.</text>
</comment>
<keyword evidence="11" id="KW-1185">Reference proteome</keyword>
<dbReference type="Pfam" id="PF21082">
    <property type="entry name" value="MS_channel_3rd"/>
    <property type="match status" value="1"/>
</dbReference>
<evidence type="ECO:0000256" key="6">
    <source>
        <dbReference type="ARBA" id="ARBA00023136"/>
    </source>
</evidence>
<dbReference type="InterPro" id="IPR049278">
    <property type="entry name" value="MS_channel_C"/>
</dbReference>
<keyword evidence="5 7" id="KW-1133">Transmembrane helix</keyword>
<feature type="domain" description="Mechanosensitive ion channel MscS" evidence="8">
    <location>
        <begin position="111"/>
        <end position="176"/>
    </location>
</feature>
<protein>
    <recommendedName>
        <fullName evidence="7">Small-conductance mechanosensitive channel</fullName>
    </recommendedName>
</protein>
<feature type="domain" description="Mechanosensitive ion channel MscS C-terminal" evidence="9">
    <location>
        <begin position="183"/>
        <end position="265"/>
    </location>
</feature>
<evidence type="ECO:0000313" key="10">
    <source>
        <dbReference type="EMBL" id="MDY7219645.1"/>
    </source>
</evidence>